<dbReference type="PANTHER" id="PTHR21596">
    <property type="entry name" value="RIBONUCLEASE P SUBUNIT P38"/>
    <property type="match status" value="1"/>
</dbReference>
<feature type="compositionally biased region" description="Polar residues" evidence="2">
    <location>
        <begin position="456"/>
        <end position="465"/>
    </location>
</feature>
<feature type="region of interest" description="Disordered" evidence="2">
    <location>
        <begin position="369"/>
        <end position="474"/>
    </location>
</feature>
<evidence type="ECO:0000259" key="4">
    <source>
        <dbReference type="Pfam" id="PF04504"/>
    </source>
</evidence>
<evidence type="ECO:0000259" key="3">
    <source>
        <dbReference type="Pfam" id="PF03470"/>
    </source>
</evidence>
<dbReference type="GO" id="GO:0080188">
    <property type="term" value="P:gene silencing by siRNA-directed DNA methylation"/>
    <property type="evidence" value="ECO:0007669"/>
    <property type="project" value="InterPro"/>
</dbReference>
<feature type="domain" description="Glabrous enhancer-binding protein-like DBD" evidence="4">
    <location>
        <begin position="522"/>
        <end position="609"/>
    </location>
</feature>
<evidence type="ECO:0000313" key="6">
    <source>
        <dbReference type="Proteomes" id="UP001345219"/>
    </source>
</evidence>
<evidence type="ECO:0008006" key="7">
    <source>
        <dbReference type="Google" id="ProtNLM"/>
    </source>
</evidence>
<feature type="compositionally biased region" description="Polar residues" evidence="2">
    <location>
        <begin position="410"/>
        <end position="419"/>
    </location>
</feature>
<dbReference type="Proteomes" id="UP001345219">
    <property type="component" value="Chromosome 18"/>
</dbReference>
<comment type="similarity">
    <text evidence="1">Belongs to the GeBP family.</text>
</comment>
<dbReference type="InterPro" id="IPR053932">
    <property type="entry name" value="GeBP-like_DBD"/>
</dbReference>
<feature type="domain" description="Zinc finger-XS" evidence="3">
    <location>
        <begin position="123"/>
        <end position="165"/>
    </location>
</feature>
<comment type="caution">
    <text evidence="5">The sequence shown here is derived from an EMBL/GenBank/DDBJ whole genome shotgun (WGS) entry which is preliminary data.</text>
</comment>
<dbReference type="InterPro" id="IPR045177">
    <property type="entry name" value="FDM1-5/IDN2"/>
</dbReference>
<dbReference type="AlphaFoldDB" id="A0AAN7QTW9"/>
<organism evidence="5 6">
    <name type="scientific">Trapa incisa</name>
    <dbReference type="NCBI Taxonomy" id="236973"/>
    <lineage>
        <taxon>Eukaryota</taxon>
        <taxon>Viridiplantae</taxon>
        <taxon>Streptophyta</taxon>
        <taxon>Embryophyta</taxon>
        <taxon>Tracheophyta</taxon>
        <taxon>Spermatophyta</taxon>
        <taxon>Magnoliopsida</taxon>
        <taxon>eudicotyledons</taxon>
        <taxon>Gunneridae</taxon>
        <taxon>Pentapetalae</taxon>
        <taxon>rosids</taxon>
        <taxon>malvids</taxon>
        <taxon>Myrtales</taxon>
        <taxon>Lythraceae</taxon>
        <taxon>Trapa</taxon>
    </lineage>
</organism>
<dbReference type="Pfam" id="PF03470">
    <property type="entry name" value="zf-XS"/>
    <property type="match status" value="1"/>
</dbReference>
<proteinExistence type="inferred from homology"/>
<dbReference type="Gene3D" id="3.30.70.2890">
    <property type="entry name" value="XS domain"/>
    <property type="match status" value="1"/>
</dbReference>
<evidence type="ECO:0000313" key="5">
    <source>
        <dbReference type="EMBL" id="KAK4775610.1"/>
    </source>
</evidence>
<dbReference type="InterPro" id="IPR005381">
    <property type="entry name" value="Znf-XS_domain"/>
</dbReference>
<dbReference type="InterPro" id="IPR038588">
    <property type="entry name" value="XS_domain_sf"/>
</dbReference>
<sequence length="718" mass="81505">MRQLKGFKVKANYFLSVPTDSLPFLFSRLYSFNSNLPWPRLAHTPTPENEERAQGSFTPPFIRFPSMHQPSDLASLAFMGSLMDNNSDDDISESEMDQFEDKIYEELKSGSQQVKLSDKTFTCPHCTKKRKCDYLYEEILHHASGVGKSTSDKRNAKEKACHLALMKYLEKDLGKMVRPVKPLDESGTLIGASHSDKFVYPWKGIVVNIPTRRAEDGRCVGESGWLGLHNAMCFEQAYEAEQYGRRNRIAEHENPKHGLCAWVAREDGYRLSNIVGEHLRKVADLKTIPEIMEEEAWKQDKLVSNLTHIIGENIKQMQEMEEKCNEKMNFLNVAVSEKAKLLQEYNEGFYRRSCDSMARKNPFVSHSSIEYSSEEEEPSYESTGEPKSSQHRIPMPKPLSAVPVHATPALQDTSSSPESNAEFESESEHTSDSDEPSQPLKNSKPTSFAHDKHTKFSPSEPSTKLGSDITPLDTKSMEVRGISCTTRQSLKRSHSDLEDTAKIDTCGQSQAIGEESSKKLRFQKVWTEEDEITLLRGILKYGENPSTNMINFHGFIKGRLQFNAAPSQLSSKIRTLKKKFMKWEAKVKEGKSLKSDIQQIFELSSKIWGSEHGILKNKISENTSNPTILVHKKNKAIVKEKLDNSVAAQGSLLEDELFDLLKGRVSHHFLRGGLNLINDSSWEESWKKLNLAELKLASEKYRMIHEKINLIIDAFENS</sequence>
<protein>
    <recommendedName>
        <fullName evidence="7">Transcription factor</fullName>
    </recommendedName>
</protein>
<accession>A0AAN7QTW9</accession>
<dbReference type="EMBL" id="JAXIOK010000003">
    <property type="protein sequence ID" value="KAK4775610.1"/>
    <property type="molecule type" value="Genomic_DNA"/>
</dbReference>
<evidence type="ECO:0000256" key="1">
    <source>
        <dbReference type="ARBA" id="ARBA00010820"/>
    </source>
</evidence>
<dbReference type="PANTHER" id="PTHR21596:SF65">
    <property type="entry name" value="PROTEIN INVOLVED IN DE NOVO 2-RELATED"/>
    <property type="match status" value="1"/>
</dbReference>
<gene>
    <name evidence="5" type="ORF">SAY87_023571</name>
</gene>
<reference evidence="5 6" key="1">
    <citation type="journal article" date="2023" name="Hortic Res">
        <title>Pangenome of water caltrop reveals structural variations and asymmetric subgenome divergence after allopolyploidization.</title>
        <authorList>
            <person name="Zhang X."/>
            <person name="Chen Y."/>
            <person name="Wang L."/>
            <person name="Yuan Y."/>
            <person name="Fang M."/>
            <person name="Shi L."/>
            <person name="Lu R."/>
            <person name="Comes H.P."/>
            <person name="Ma Y."/>
            <person name="Chen Y."/>
            <person name="Huang G."/>
            <person name="Zhou Y."/>
            <person name="Zheng Z."/>
            <person name="Qiu Y."/>
        </authorList>
    </citation>
    <scope>NUCLEOTIDE SEQUENCE [LARGE SCALE GENOMIC DNA]</scope>
    <source>
        <tissue evidence="5">Roots</tissue>
    </source>
</reference>
<dbReference type="Pfam" id="PF04504">
    <property type="entry name" value="GeBP-like_DBD"/>
    <property type="match status" value="1"/>
</dbReference>
<evidence type="ECO:0000256" key="2">
    <source>
        <dbReference type="SAM" id="MobiDB-lite"/>
    </source>
</evidence>
<name>A0AAN7QTW9_9MYRT</name>
<keyword evidence="6" id="KW-1185">Reference proteome</keyword>